<dbReference type="Proteomes" id="UP001363622">
    <property type="component" value="Unassembled WGS sequence"/>
</dbReference>
<evidence type="ECO:0000256" key="1">
    <source>
        <dbReference type="SAM" id="MobiDB-lite"/>
    </source>
</evidence>
<accession>A0ABR1KPP2</accession>
<evidence type="ECO:0000313" key="3">
    <source>
        <dbReference type="Proteomes" id="UP001363622"/>
    </source>
</evidence>
<evidence type="ECO:0000313" key="2">
    <source>
        <dbReference type="EMBL" id="KAK7517697.1"/>
    </source>
</evidence>
<keyword evidence="3" id="KW-1185">Reference proteome</keyword>
<comment type="caution">
    <text evidence="2">The sequence shown here is derived from an EMBL/GenBank/DDBJ whole genome shotgun (WGS) entry which is preliminary data.</text>
</comment>
<gene>
    <name evidence="2" type="ORF">IWZ03DRAFT_177980</name>
</gene>
<dbReference type="EMBL" id="JBBPHU010000005">
    <property type="protein sequence ID" value="KAK7517697.1"/>
    <property type="molecule type" value="Genomic_DNA"/>
</dbReference>
<name>A0ABR1KPP2_9PEZI</name>
<sequence>MCPTVWSSLYPCRVALAKSSPPARCKPDQHDLTVPIVMKSWLSRYMYHVLCLDSPPPACIRAVAQRSKRNPSPPFFCSPHSHPSPPPGYHVHIQVHLRYRHLVPLQWNQIQEKTAAHFRDARSSRNHTILGFLSSCISSRSRSIRCAASLLSSTLLMLPVRMCIDIISRFAYSGKGSSPAPIVTYLRSGVSDDDLGAGCIFRQSRSRLGRSTASPISGRDPSQQLLQSSS</sequence>
<feature type="region of interest" description="Disordered" evidence="1">
    <location>
        <begin position="210"/>
        <end position="230"/>
    </location>
</feature>
<protein>
    <submittedName>
        <fullName evidence="2">Uncharacterized protein</fullName>
    </submittedName>
</protein>
<organism evidence="2 3">
    <name type="scientific">Phyllosticta citriasiana</name>
    <dbReference type="NCBI Taxonomy" id="595635"/>
    <lineage>
        <taxon>Eukaryota</taxon>
        <taxon>Fungi</taxon>
        <taxon>Dikarya</taxon>
        <taxon>Ascomycota</taxon>
        <taxon>Pezizomycotina</taxon>
        <taxon>Dothideomycetes</taxon>
        <taxon>Dothideomycetes incertae sedis</taxon>
        <taxon>Botryosphaeriales</taxon>
        <taxon>Phyllostictaceae</taxon>
        <taxon>Phyllosticta</taxon>
    </lineage>
</organism>
<reference evidence="2 3" key="1">
    <citation type="submission" date="2024-04" db="EMBL/GenBank/DDBJ databases">
        <title>Phyllosticta paracitricarpa is synonymous to the EU quarantine fungus P. citricarpa based on phylogenomic analyses.</title>
        <authorList>
            <consortium name="Lawrence Berkeley National Laboratory"/>
            <person name="Van Ingen-Buijs V.A."/>
            <person name="Van Westerhoven A.C."/>
            <person name="Haridas S."/>
            <person name="Skiadas P."/>
            <person name="Martin F."/>
            <person name="Groenewald J.Z."/>
            <person name="Crous P.W."/>
            <person name="Seidl M.F."/>
        </authorList>
    </citation>
    <scope>NUCLEOTIDE SEQUENCE [LARGE SCALE GENOMIC DNA]</scope>
    <source>
        <strain evidence="2 3">CBS 123371</strain>
    </source>
</reference>
<proteinExistence type="predicted"/>